<dbReference type="InterPro" id="IPR049437">
    <property type="entry name" value="tRNA-synt_1c_C2"/>
</dbReference>
<keyword evidence="6 11" id="KW-0648">Protein biosynthesis</keyword>
<dbReference type="FunFam" id="2.40.240.10:FF:000006">
    <property type="entry name" value="Putative glutamine--tRNA ligase"/>
    <property type="match status" value="1"/>
</dbReference>
<evidence type="ECO:0000256" key="9">
    <source>
        <dbReference type="ARBA" id="ARBA00048270"/>
    </source>
</evidence>
<dbReference type="InterPro" id="IPR020056">
    <property type="entry name" value="Rbsml_bL25/Gln-tRNA_synth_N"/>
</dbReference>
<evidence type="ECO:0000259" key="13">
    <source>
        <dbReference type="Pfam" id="PF00749"/>
    </source>
</evidence>
<dbReference type="Gene3D" id="2.40.240.10">
    <property type="entry name" value="Ribosomal Protein L25, Chain P"/>
    <property type="match status" value="2"/>
</dbReference>
<dbReference type="GO" id="GO:0005829">
    <property type="term" value="C:cytosol"/>
    <property type="evidence" value="ECO:0007669"/>
    <property type="project" value="TreeGrafter"/>
</dbReference>
<dbReference type="Gene3D" id="3.40.50.620">
    <property type="entry name" value="HUPs"/>
    <property type="match status" value="1"/>
</dbReference>
<evidence type="ECO:0000259" key="14">
    <source>
        <dbReference type="Pfam" id="PF03950"/>
    </source>
</evidence>
<evidence type="ECO:0000256" key="4">
    <source>
        <dbReference type="ARBA" id="ARBA00022741"/>
    </source>
</evidence>
<comment type="similarity">
    <text evidence="1 11">Belongs to the class-I aminoacyl-tRNA synthetase family.</text>
</comment>
<evidence type="ECO:0000256" key="8">
    <source>
        <dbReference type="ARBA" id="ARBA00030466"/>
    </source>
</evidence>
<protein>
    <recommendedName>
        <fullName evidence="10">Probable glutamine--tRNA ligase</fullName>
        <ecNumber evidence="2">6.1.1.18</ecNumber>
    </recommendedName>
    <alternativeName>
        <fullName evidence="8">Glutaminyl-tRNA synthetase</fullName>
    </alternativeName>
</protein>
<dbReference type="Pfam" id="PF04557">
    <property type="entry name" value="tRNA_synt_1c_R2"/>
    <property type="match status" value="1"/>
</dbReference>
<evidence type="ECO:0000313" key="18">
    <source>
        <dbReference type="Proteomes" id="UP000694867"/>
    </source>
</evidence>
<evidence type="ECO:0000256" key="3">
    <source>
        <dbReference type="ARBA" id="ARBA00022598"/>
    </source>
</evidence>
<dbReference type="InterPro" id="IPR014729">
    <property type="entry name" value="Rossmann-like_a/b/a_fold"/>
</dbReference>
<dbReference type="Pfam" id="PF00749">
    <property type="entry name" value="tRNA-synt_1c"/>
    <property type="match status" value="1"/>
</dbReference>
<evidence type="ECO:0000256" key="6">
    <source>
        <dbReference type="ARBA" id="ARBA00022917"/>
    </source>
</evidence>
<feature type="domain" description="Glutamyl/glutaminyl-tRNA synthetase class Ib anti-codon binding" evidence="14">
    <location>
        <begin position="568"/>
        <end position="669"/>
    </location>
</feature>
<dbReference type="GO" id="GO:0017101">
    <property type="term" value="C:aminoacyl-tRNA synthetase multienzyme complex"/>
    <property type="evidence" value="ECO:0007669"/>
    <property type="project" value="TreeGrafter"/>
</dbReference>
<dbReference type="FunFam" id="1.10.10.2420:FF:000001">
    <property type="entry name" value="Glutamine--tRNA ligase cytoplasmic"/>
    <property type="match status" value="1"/>
</dbReference>
<evidence type="ECO:0000256" key="11">
    <source>
        <dbReference type="RuleBase" id="RU363037"/>
    </source>
</evidence>
<dbReference type="Gene3D" id="1.10.8.1290">
    <property type="entry name" value="Glutaminyl-tRNA synthetase, non-specific RNA binding region part 1, domain 1"/>
    <property type="match status" value="1"/>
</dbReference>
<feature type="domain" description="tRNA synthetases class I (E and Q) anti-codon binding" evidence="17">
    <location>
        <begin position="682"/>
        <end position="757"/>
    </location>
</feature>
<dbReference type="AlphaFoldDB" id="A0AAJ7SFS7"/>
<keyword evidence="4 11" id="KW-0547">Nucleotide-binding</keyword>
<dbReference type="Proteomes" id="UP000694867">
    <property type="component" value="Unplaced"/>
</dbReference>
<evidence type="ECO:0000256" key="10">
    <source>
        <dbReference type="ARBA" id="ARBA00072317"/>
    </source>
</evidence>
<dbReference type="NCBIfam" id="TIGR00440">
    <property type="entry name" value="glnS"/>
    <property type="match status" value="1"/>
</dbReference>
<evidence type="ECO:0000256" key="7">
    <source>
        <dbReference type="ARBA" id="ARBA00023146"/>
    </source>
</evidence>
<gene>
    <name evidence="19" type="primary">LOC100899970</name>
</gene>
<dbReference type="Pfam" id="PF04558">
    <property type="entry name" value="tRNA_synt_1c_R1"/>
    <property type="match status" value="1"/>
</dbReference>
<dbReference type="FunFam" id="2.40.240.10:FF:000008">
    <property type="entry name" value="probable glutamine--tRNA ligase"/>
    <property type="match status" value="1"/>
</dbReference>
<dbReference type="SUPFAM" id="SSF52374">
    <property type="entry name" value="Nucleotidylyl transferase"/>
    <property type="match status" value="1"/>
</dbReference>
<dbReference type="EC" id="6.1.1.18" evidence="2"/>
<dbReference type="InterPro" id="IPR042558">
    <property type="entry name" value="Gln-tRNA-synth_Ib_RNA-bd_N_1"/>
</dbReference>
<dbReference type="GO" id="GO:0005524">
    <property type="term" value="F:ATP binding"/>
    <property type="evidence" value="ECO:0007669"/>
    <property type="project" value="UniProtKB-KW"/>
</dbReference>
<dbReference type="InterPro" id="IPR042559">
    <property type="entry name" value="Gln-tRNA-synth_Ib_RNA-bd_N_2"/>
</dbReference>
<dbReference type="InterPro" id="IPR011035">
    <property type="entry name" value="Ribosomal_bL25/Gln-tRNA_synth"/>
</dbReference>
<reference evidence="19" key="1">
    <citation type="submission" date="2025-08" db="UniProtKB">
        <authorList>
            <consortium name="RefSeq"/>
        </authorList>
    </citation>
    <scope>IDENTIFICATION</scope>
</reference>
<evidence type="ECO:0000256" key="12">
    <source>
        <dbReference type="SAM" id="MobiDB-lite"/>
    </source>
</evidence>
<dbReference type="GO" id="GO:0006425">
    <property type="term" value="P:glutaminyl-tRNA aminoacylation"/>
    <property type="evidence" value="ECO:0007669"/>
    <property type="project" value="InterPro"/>
</dbReference>
<dbReference type="InterPro" id="IPR020058">
    <property type="entry name" value="Glu/Gln-tRNA-synth_Ib_cat-dom"/>
</dbReference>
<dbReference type="InterPro" id="IPR004514">
    <property type="entry name" value="Gln-tRNA-synth"/>
</dbReference>
<evidence type="ECO:0000259" key="15">
    <source>
        <dbReference type="Pfam" id="PF04557"/>
    </source>
</evidence>
<dbReference type="InterPro" id="IPR050132">
    <property type="entry name" value="Gln/Glu-tRNA_Ligase"/>
</dbReference>
<dbReference type="InterPro" id="IPR020059">
    <property type="entry name" value="Glu/Gln-tRNA-synth_Ib_codon-bd"/>
</dbReference>
<feature type="domain" description="Glutaminyl-tRNA synthetase class Ib non-specific RNA-binding" evidence="15">
    <location>
        <begin position="166"/>
        <end position="255"/>
    </location>
</feature>
<proteinExistence type="inferred from homology"/>
<evidence type="ECO:0000256" key="1">
    <source>
        <dbReference type="ARBA" id="ARBA00005594"/>
    </source>
</evidence>
<organism evidence="18 19">
    <name type="scientific">Galendromus occidentalis</name>
    <name type="common">western predatory mite</name>
    <dbReference type="NCBI Taxonomy" id="34638"/>
    <lineage>
        <taxon>Eukaryota</taxon>
        <taxon>Metazoa</taxon>
        <taxon>Ecdysozoa</taxon>
        <taxon>Arthropoda</taxon>
        <taxon>Chelicerata</taxon>
        <taxon>Arachnida</taxon>
        <taxon>Acari</taxon>
        <taxon>Parasitiformes</taxon>
        <taxon>Mesostigmata</taxon>
        <taxon>Gamasina</taxon>
        <taxon>Phytoseioidea</taxon>
        <taxon>Phytoseiidae</taxon>
        <taxon>Typhlodrominae</taxon>
        <taxon>Galendromus</taxon>
    </lineage>
</organism>
<evidence type="ECO:0000256" key="2">
    <source>
        <dbReference type="ARBA" id="ARBA00012836"/>
    </source>
</evidence>
<dbReference type="CDD" id="cd00807">
    <property type="entry name" value="GlnRS_core"/>
    <property type="match status" value="1"/>
</dbReference>
<dbReference type="KEGG" id="goe:100899970"/>
<evidence type="ECO:0000256" key="5">
    <source>
        <dbReference type="ARBA" id="ARBA00022840"/>
    </source>
</evidence>
<feature type="region of interest" description="Disordered" evidence="12">
    <location>
        <begin position="195"/>
        <end position="214"/>
    </location>
</feature>
<feature type="domain" description="Glutamyl/glutaminyl-tRNA synthetase class Ib catalytic" evidence="13">
    <location>
        <begin position="266"/>
        <end position="565"/>
    </location>
</feature>
<evidence type="ECO:0000313" key="19">
    <source>
        <dbReference type="RefSeq" id="XP_028967108.1"/>
    </source>
</evidence>
<name>A0AAJ7SFS7_9ACAR</name>
<feature type="domain" description="Glutaminyl-tRNA synthetase class Ib non-specific RNA-binding" evidence="16">
    <location>
        <begin position="3"/>
        <end position="163"/>
    </location>
</feature>
<dbReference type="RefSeq" id="XP_028967108.1">
    <property type="nucleotide sequence ID" value="XM_029111275.1"/>
</dbReference>
<dbReference type="InterPro" id="IPR000924">
    <property type="entry name" value="Glu/Gln-tRNA-synth"/>
</dbReference>
<dbReference type="PANTHER" id="PTHR43097:SF4">
    <property type="entry name" value="GLUTAMINE--TRNA LIGASE"/>
    <property type="match status" value="1"/>
</dbReference>
<dbReference type="GeneID" id="100899970"/>
<dbReference type="GO" id="GO:0004819">
    <property type="term" value="F:glutamine-tRNA ligase activity"/>
    <property type="evidence" value="ECO:0007669"/>
    <property type="project" value="UniProtKB-EC"/>
</dbReference>
<dbReference type="PRINTS" id="PR00987">
    <property type="entry name" value="TRNASYNTHGLU"/>
</dbReference>
<dbReference type="Pfam" id="PF03950">
    <property type="entry name" value="tRNA-synt_1c_C"/>
    <property type="match status" value="1"/>
</dbReference>
<dbReference type="PANTHER" id="PTHR43097">
    <property type="entry name" value="GLUTAMINE-TRNA LIGASE"/>
    <property type="match status" value="1"/>
</dbReference>
<evidence type="ECO:0000259" key="17">
    <source>
        <dbReference type="Pfam" id="PF20974"/>
    </source>
</evidence>
<comment type="catalytic activity">
    <reaction evidence="9">
        <text>tRNA(Gln) + L-glutamine + ATP = L-glutaminyl-tRNA(Gln) + AMP + diphosphate</text>
        <dbReference type="Rhea" id="RHEA:20121"/>
        <dbReference type="Rhea" id="RHEA-COMP:9662"/>
        <dbReference type="Rhea" id="RHEA-COMP:9681"/>
        <dbReference type="ChEBI" id="CHEBI:30616"/>
        <dbReference type="ChEBI" id="CHEBI:33019"/>
        <dbReference type="ChEBI" id="CHEBI:58359"/>
        <dbReference type="ChEBI" id="CHEBI:78442"/>
        <dbReference type="ChEBI" id="CHEBI:78521"/>
        <dbReference type="ChEBI" id="CHEBI:456215"/>
        <dbReference type="EC" id="6.1.1.18"/>
    </reaction>
</comment>
<dbReference type="Pfam" id="PF20974">
    <property type="entry name" value="tRNA-synt_1c_C2"/>
    <property type="match status" value="1"/>
</dbReference>
<evidence type="ECO:0000259" key="16">
    <source>
        <dbReference type="Pfam" id="PF04558"/>
    </source>
</evidence>
<dbReference type="InterPro" id="IPR007639">
    <property type="entry name" value="Gln-tRNA-synth_Ib_RNA-bd_N"/>
</dbReference>
<keyword evidence="5 11" id="KW-0067">ATP-binding</keyword>
<dbReference type="InterPro" id="IPR001412">
    <property type="entry name" value="aa-tRNA-synth_I_CS"/>
</dbReference>
<sequence length="782" mass="89078">MGEAVKKLMYVGLSEQKAKETLKNESLTGALTESSDQVFKLLNGKEVPKTTRSLVYSACSKIKAQSRAQLPIIIEYVAKGQLDSEVKLASALDYLLSKPGAEVNRKEFEKASGIGVSVTPEEIEKAVEIIIARHRSELLENRYRFNVGTLLAEARTALKFADGKCVKNEVDMQVLHLLGPKTDEDLQMRIAKKPKPVAAPKVKNRKSHVVSEREKKVETEECRTIQELMKKANFHKPGENHKTDGYQMTENTMKHIAAHLKRTGGKVRTRFPPEPNGVLHIGHAKAISINFGYAAAHDGLCFLRYDDTNPAKEEEKFFKGILDAVQWLGYKPYKITYSSDYFDELYRLACILIERDLAYVCHQSSEDLKGFNPPPSPWRNRPIKESLALFEDMKNGKIYQGEATLRMKITLEEGKQDPVAYRIKMCAHHRTGDKWCIYPTYDFTHCLCDSIEDITHSLCTKEFQSRRSSYYWLCNAVDRYCPVQWEYGRLNVNYTVVSKRKIAKLISERIVRDWDDPRLFTLTALRRRGFPPEAIHLFCAKLGLTGSTMAVDPMMLESCVREVLNTTAKRVMAVLNPVKMTIENFSKQRSLEITVPDFPAEPERGSHVIPFAEVVYIDRDDFREKKPDKSYRRLCPEQPVGLHHTGYVASITEVVKGSNGEVIELKVTCKKVSTDVEKPKAFIHWVSDPLPAEVRLYEKLFIHKNPEDTSVVPNGFLSDCNPNSLHVWSNALVEKTVKDAKTYDRFQFERVGFFSVDPDSNRDNCGKLVFNRTVTLKEDSGK</sequence>
<dbReference type="PROSITE" id="PS00178">
    <property type="entry name" value="AA_TRNA_LIGASE_I"/>
    <property type="match status" value="1"/>
</dbReference>
<keyword evidence="18" id="KW-1185">Reference proteome</keyword>
<dbReference type="FunFam" id="1.10.8.1290:FF:000002">
    <property type="entry name" value="Glutamine--tRNA ligase cytoplasmic"/>
    <property type="match status" value="1"/>
</dbReference>
<accession>A0AAJ7SFS7</accession>
<dbReference type="Gene3D" id="1.10.10.2420">
    <property type="match status" value="1"/>
</dbReference>
<dbReference type="SUPFAM" id="SSF50715">
    <property type="entry name" value="Ribosomal protein L25-like"/>
    <property type="match status" value="1"/>
</dbReference>
<dbReference type="InterPro" id="IPR007638">
    <property type="entry name" value="Gln-tRNA-synth_Ib_RNA-bd_2"/>
</dbReference>
<keyword evidence="7 11" id="KW-0030">Aminoacyl-tRNA synthetase</keyword>
<dbReference type="FunFam" id="3.40.50.620:FF:000037">
    <property type="entry name" value="Glutamine--tRNA ligase cytoplasmic"/>
    <property type="match status" value="1"/>
</dbReference>
<keyword evidence="3 11" id="KW-0436">Ligase</keyword>